<organism evidence="5 6">
    <name type="scientific">Micromonospora pisi</name>
    <dbReference type="NCBI Taxonomy" id="589240"/>
    <lineage>
        <taxon>Bacteria</taxon>
        <taxon>Bacillati</taxon>
        <taxon>Actinomycetota</taxon>
        <taxon>Actinomycetes</taxon>
        <taxon>Micromonosporales</taxon>
        <taxon>Micromonosporaceae</taxon>
        <taxon>Micromonospora</taxon>
    </lineage>
</organism>
<dbReference type="PROSITE" id="PS50987">
    <property type="entry name" value="HTH_ARSR_2"/>
    <property type="match status" value="1"/>
</dbReference>
<dbReference type="AlphaFoldDB" id="A0A495JRB1"/>
<dbReference type="GO" id="GO:0003700">
    <property type="term" value="F:DNA-binding transcription factor activity"/>
    <property type="evidence" value="ECO:0007669"/>
    <property type="project" value="InterPro"/>
</dbReference>
<dbReference type="Proteomes" id="UP000277671">
    <property type="component" value="Unassembled WGS sequence"/>
</dbReference>
<keyword evidence="6" id="KW-1185">Reference proteome</keyword>
<evidence type="ECO:0000259" key="4">
    <source>
        <dbReference type="PROSITE" id="PS50987"/>
    </source>
</evidence>
<dbReference type="InterPro" id="IPR011991">
    <property type="entry name" value="ArsR-like_HTH"/>
</dbReference>
<dbReference type="PRINTS" id="PR00778">
    <property type="entry name" value="HTHARSR"/>
</dbReference>
<dbReference type="PANTHER" id="PTHR33154">
    <property type="entry name" value="TRANSCRIPTIONAL REGULATOR, ARSR FAMILY"/>
    <property type="match status" value="1"/>
</dbReference>
<sequence>MNASMVSMRALHHPDLAAVDLATLFSALADPVRLSVVRQLAQSGGVVCGKFEALSEVSMSTLSHHLKVLREAGILRVTPNGSFRRHELRADEINDRFPGLLPAVTANLGISQTAGALA</sequence>
<dbReference type="InterPro" id="IPR001845">
    <property type="entry name" value="HTH_ArsR_DNA-bd_dom"/>
</dbReference>
<dbReference type="EMBL" id="RBKT01000001">
    <property type="protein sequence ID" value="RKR91068.1"/>
    <property type="molecule type" value="Genomic_DNA"/>
</dbReference>
<dbReference type="NCBIfam" id="NF033788">
    <property type="entry name" value="HTH_metalloreg"/>
    <property type="match status" value="1"/>
</dbReference>
<reference evidence="5 6" key="1">
    <citation type="submission" date="2018-10" db="EMBL/GenBank/DDBJ databases">
        <title>Sequencing the genomes of 1000 actinobacteria strains.</title>
        <authorList>
            <person name="Klenk H.-P."/>
        </authorList>
    </citation>
    <scope>NUCLEOTIDE SEQUENCE [LARGE SCALE GENOMIC DNA]</scope>
    <source>
        <strain evidence="5 6">DSM 45175</strain>
    </source>
</reference>
<dbReference type="Pfam" id="PF12840">
    <property type="entry name" value="HTH_20"/>
    <property type="match status" value="1"/>
</dbReference>
<keyword evidence="3" id="KW-0804">Transcription</keyword>
<dbReference type="InterPro" id="IPR036390">
    <property type="entry name" value="WH_DNA-bd_sf"/>
</dbReference>
<dbReference type="InterPro" id="IPR036388">
    <property type="entry name" value="WH-like_DNA-bd_sf"/>
</dbReference>
<evidence type="ECO:0000313" key="5">
    <source>
        <dbReference type="EMBL" id="RKR91068.1"/>
    </source>
</evidence>
<evidence type="ECO:0000256" key="2">
    <source>
        <dbReference type="ARBA" id="ARBA00023125"/>
    </source>
</evidence>
<dbReference type="PANTHER" id="PTHR33154:SF12">
    <property type="entry name" value="TRANSCRIPTIONAL REGULATORY PROTEIN"/>
    <property type="match status" value="1"/>
</dbReference>
<proteinExistence type="predicted"/>
<evidence type="ECO:0000313" key="6">
    <source>
        <dbReference type="Proteomes" id="UP000277671"/>
    </source>
</evidence>
<feature type="domain" description="HTH arsR-type" evidence="4">
    <location>
        <begin position="13"/>
        <end position="108"/>
    </location>
</feature>
<keyword evidence="1" id="KW-0805">Transcription regulation</keyword>
<dbReference type="CDD" id="cd00090">
    <property type="entry name" value="HTH_ARSR"/>
    <property type="match status" value="1"/>
</dbReference>
<keyword evidence="2" id="KW-0238">DNA-binding</keyword>
<protein>
    <submittedName>
        <fullName evidence="5">ArsR family transcriptional regulator</fullName>
    </submittedName>
</protein>
<comment type="caution">
    <text evidence="5">The sequence shown here is derived from an EMBL/GenBank/DDBJ whole genome shotgun (WGS) entry which is preliminary data.</text>
</comment>
<dbReference type="InterPro" id="IPR051081">
    <property type="entry name" value="HTH_MetalResp_TranReg"/>
</dbReference>
<dbReference type="GO" id="GO:0003677">
    <property type="term" value="F:DNA binding"/>
    <property type="evidence" value="ECO:0007669"/>
    <property type="project" value="UniProtKB-KW"/>
</dbReference>
<evidence type="ECO:0000256" key="3">
    <source>
        <dbReference type="ARBA" id="ARBA00023163"/>
    </source>
</evidence>
<name>A0A495JRB1_9ACTN</name>
<gene>
    <name evidence="5" type="ORF">BDK92_5455</name>
</gene>
<dbReference type="SUPFAM" id="SSF46785">
    <property type="entry name" value="Winged helix' DNA-binding domain"/>
    <property type="match status" value="1"/>
</dbReference>
<accession>A0A495JRB1</accession>
<evidence type="ECO:0000256" key="1">
    <source>
        <dbReference type="ARBA" id="ARBA00023015"/>
    </source>
</evidence>
<dbReference type="Gene3D" id="1.10.10.10">
    <property type="entry name" value="Winged helix-like DNA-binding domain superfamily/Winged helix DNA-binding domain"/>
    <property type="match status" value="1"/>
</dbReference>
<dbReference type="SMART" id="SM00418">
    <property type="entry name" value="HTH_ARSR"/>
    <property type="match status" value="1"/>
</dbReference>